<evidence type="ECO:0000313" key="5">
    <source>
        <dbReference type="Proteomes" id="UP000616595"/>
    </source>
</evidence>
<accession>A0A923KVJ2</accession>
<gene>
    <name evidence="4" type="ORF">GH810_04305</name>
</gene>
<feature type="domain" description="GGDEF" evidence="3">
    <location>
        <begin position="214"/>
        <end position="338"/>
    </location>
</feature>
<dbReference type="Pfam" id="PF00990">
    <property type="entry name" value="GGDEF"/>
    <property type="match status" value="1"/>
</dbReference>
<name>A0A923KVJ2_9FIRM</name>
<dbReference type="CDD" id="cd01949">
    <property type="entry name" value="GGDEF"/>
    <property type="match status" value="1"/>
</dbReference>
<reference evidence="4" key="1">
    <citation type="submission" date="2019-10" db="EMBL/GenBank/DDBJ databases">
        <authorList>
            <person name="Ross D.E."/>
            <person name="Gulliver D."/>
        </authorList>
    </citation>
    <scope>NUCLEOTIDE SEQUENCE</scope>
    <source>
        <strain evidence="4">DER-2019</strain>
    </source>
</reference>
<dbReference type="EMBL" id="WJBD01000003">
    <property type="protein sequence ID" value="MBC3887525.1"/>
    <property type="molecule type" value="Genomic_DNA"/>
</dbReference>
<dbReference type="SUPFAM" id="SSF55073">
    <property type="entry name" value="Nucleotide cyclase"/>
    <property type="match status" value="1"/>
</dbReference>
<dbReference type="SMART" id="SM00267">
    <property type="entry name" value="GGDEF"/>
    <property type="match status" value="1"/>
</dbReference>
<dbReference type="PANTHER" id="PTHR46663">
    <property type="entry name" value="DIGUANYLATE CYCLASE DGCT-RELATED"/>
    <property type="match status" value="1"/>
</dbReference>
<dbReference type="InterPro" id="IPR000160">
    <property type="entry name" value="GGDEF_dom"/>
</dbReference>
<keyword evidence="2" id="KW-0812">Transmembrane</keyword>
<dbReference type="Proteomes" id="UP000616595">
    <property type="component" value="Unassembled WGS sequence"/>
</dbReference>
<dbReference type="RefSeq" id="WP_148565897.1">
    <property type="nucleotide sequence ID" value="NZ_RXYA01000002.1"/>
</dbReference>
<proteinExistence type="predicted"/>
<feature type="coiled-coil region" evidence="1">
    <location>
        <begin position="131"/>
        <end position="158"/>
    </location>
</feature>
<keyword evidence="2" id="KW-0472">Membrane</keyword>
<dbReference type="NCBIfam" id="TIGR00254">
    <property type="entry name" value="GGDEF"/>
    <property type="match status" value="1"/>
</dbReference>
<dbReference type="OrthoDB" id="9804955at2"/>
<feature type="transmembrane region" description="Helical" evidence="2">
    <location>
        <begin position="107"/>
        <end position="127"/>
    </location>
</feature>
<evidence type="ECO:0000256" key="2">
    <source>
        <dbReference type="SAM" id="Phobius"/>
    </source>
</evidence>
<feature type="transmembrane region" description="Helical" evidence="2">
    <location>
        <begin position="81"/>
        <end position="101"/>
    </location>
</feature>
<keyword evidence="2" id="KW-1133">Transmembrane helix</keyword>
<dbReference type="Gene3D" id="3.30.70.270">
    <property type="match status" value="1"/>
</dbReference>
<evidence type="ECO:0000259" key="3">
    <source>
        <dbReference type="PROSITE" id="PS50887"/>
    </source>
</evidence>
<reference evidence="4" key="2">
    <citation type="submission" date="2020-10" db="EMBL/GenBank/DDBJ databases">
        <title>Comparative genomics of the Acetobacterium genus.</title>
        <authorList>
            <person name="Marshall C."/>
            <person name="May H."/>
            <person name="Norman S."/>
        </authorList>
    </citation>
    <scope>NUCLEOTIDE SEQUENCE</scope>
    <source>
        <strain evidence="4">DER-2019</strain>
    </source>
</reference>
<organism evidence="4 5">
    <name type="scientific">Acetobacterium paludosum</name>
    <dbReference type="NCBI Taxonomy" id="52693"/>
    <lineage>
        <taxon>Bacteria</taxon>
        <taxon>Bacillati</taxon>
        <taxon>Bacillota</taxon>
        <taxon>Clostridia</taxon>
        <taxon>Eubacteriales</taxon>
        <taxon>Eubacteriaceae</taxon>
        <taxon>Acetobacterium</taxon>
    </lineage>
</organism>
<evidence type="ECO:0000313" key="4">
    <source>
        <dbReference type="EMBL" id="MBC3887525.1"/>
    </source>
</evidence>
<dbReference type="AlphaFoldDB" id="A0A923KVJ2"/>
<keyword evidence="5" id="KW-1185">Reference proteome</keyword>
<dbReference type="InterPro" id="IPR052163">
    <property type="entry name" value="DGC-Regulatory_Protein"/>
</dbReference>
<feature type="transmembrane region" description="Helical" evidence="2">
    <location>
        <begin position="26"/>
        <end position="45"/>
    </location>
</feature>
<dbReference type="InterPro" id="IPR043128">
    <property type="entry name" value="Rev_trsase/Diguanyl_cyclase"/>
</dbReference>
<evidence type="ECO:0000256" key="1">
    <source>
        <dbReference type="SAM" id="Coils"/>
    </source>
</evidence>
<dbReference type="InterPro" id="IPR029787">
    <property type="entry name" value="Nucleotide_cyclase"/>
</dbReference>
<dbReference type="PROSITE" id="PS50887">
    <property type="entry name" value="GGDEF"/>
    <property type="match status" value="1"/>
</dbReference>
<comment type="caution">
    <text evidence="4">The sequence shown here is derived from an EMBL/GenBank/DDBJ whole genome shotgun (WGS) entry which is preliminary data.</text>
</comment>
<sequence length="338" mass="39188">MDTNRSNTEFIEHYGTKKMDLDEKKYMPWIKIGICLLFYGITMLIQFQFQFLFGINIGGIAAQFQVMISTYLVISVKKQGYLIAISMNMVVSVMVAFVVFGNGNTNAIPGVIVPICTIITISIISFYEKGLDAKLEEVSQQKKELADLYEELTTSEKEIIKQNILMTKYDNEIKKREIRENYFAYIDILTELPNRKMIIEKLDQFVEIARNEKINFAVVFMDLDDFKRINTSEGYRIGDLLLKEIVARIKSEIHEDDIMGRLVSDEFALIIRRNLEEEEIYEYVERIRLVLSECFIVEKMEFNISASFGISIFPRDGINSEELLNYSNIAMYKANAVK</sequence>
<feature type="transmembrane region" description="Helical" evidence="2">
    <location>
        <begin position="51"/>
        <end position="74"/>
    </location>
</feature>
<protein>
    <submittedName>
        <fullName evidence="4">Diguanylate cyclase</fullName>
    </submittedName>
</protein>
<dbReference type="PANTHER" id="PTHR46663:SF2">
    <property type="entry name" value="GGDEF DOMAIN-CONTAINING PROTEIN"/>
    <property type="match status" value="1"/>
</dbReference>
<keyword evidence="1" id="KW-0175">Coiled coil</keyword>